<feature type="signal peptide" evidence="1">
    <location>
        <begin position="1"/>
        <end position="23"/>
    </location>
</feature>
<evidence type="ECO:0008006" key="6">
    <source>
        <dbReference type="Google" id="ProtNLM"/>
    </source>
</evidence>
<dbReference type="SUPFAM" id="SSF48726">
    <property type="entry name" value="Immunoglobulin"/>
    <property type="match status" value="1"/>
</dbReference>
<accession>A0A178ILX4</accession>
<sequence>MNTTRTSRISALLSLFAAVFAQAAPVATDNFDSYTAGATLVGGTAGAGWSAAWTGQGAYANIVSGTAGAITYTLDNGEVRGGGNALKITAPSDAENIGVLERAVPEITDGGDVFVSLVFKIKSGSAAGGVDQFDGVTFTTNNNVYYYAGDGAKSPTADAAGYAGYQGKAGARLAGGWQAVNKSLVIGQTYFLVIRYSGWNVGANQKNTYDIISTWLNPTTNDEGIPSTTTNGGTSDNTVAITRVGDSVGYGSTKFSSLYLNTIGLGPEYRFHIIDDIRVGRTWADVVGIPMPVVTAITPSSAMAGDPVILTGKSLGDVSVTIGGIAAVITSQSATSLTVTVPASLGLGGQQVVVTGPGGSVTKTLTIIRPPILDSATPGSGIGGDTVVLAGRNLEESAVTIGGLPAAITSNTGTELAIVIPAGLANGAQTITVSTNAGVATIAFTNTAPTPPAPVVSGVDSPTSRAGASVTLSGSDLAGAISVTVGGIAAEITSRANGALTITIPAGLANGEHPVVITTAGGETTTTLTLTDLIATDDFSGYTAGAAIAGVSAGTGWAGAWAANAGVTVTGDPADTVTYTLSNGTVLGGGQALKLALDTPLLGTFPRVLERNLARPVTTGEDVFVSFVCKIKNPATPDGSPVSTTDNVTSVWLAKDAVPDTRYDTHAYVGYTGKVGANIASPSSTTFVSTGLKAGQPCFVVLRYGGWDGSSYKKCRVWLNPANNDETAVSTTLTNERTASTAGYGSEGFLGLCVDTLGINSAGRYQVIDDLRVGYTWAAVTGPRTAFIAADNFDSYVPGAKLAGASGGAGWDGPWSAQSPATVTGNPADAVTYTLDNGTVRGGGNALKITGTGADVATTVAGVLERRFARVPAGDDVYASFVFKIKNPAIPDGSPLSGNTCALWYAADATKDPDRDIAAFAGYGGKAGGKLSAGWQTVTTPLVAGQTYFLVIRYSGWNSGVQAYDTCRVWLNPATNDEAATDPAITTERAGNSAGYGNTDIRGLYVSTLGLVAGGAYHIVDDIRVGSTWESVVGEPVPAYAPGTPPTLDALPSADIAPGSSVTLTGSNFAGLVRVMIGGVEAEITAASDSAITVTVPVDAVCGSVAVFTAAGSCIPAETLSLATPPVFASVPPASQVAVEGRPVNLAAPAWASGNISYTWQCRPSATATWESVPGDICTGADSAILSLTVPADKNSWQFRCVASTRAGSVESPPATLVVVGNLLAAPAGLAAGSGSSARFVYVTDRAAHTVSVLAPDGGLAPLAGVSGTSGDNDGPGSTARFDQPRGLALSPAGTLLVADSGNGLLRSVALDASAVQTLGATGSDAWLASPSAVVADAAGTAYIADTGNHLIKRLDNAGVMEILAGSGVSGTDNGPLLEAKFNTPAALAFSASGTLLYVADAGNHVIRVVDLAAGQVSTFAGRMASRGATDGDALSAASFDSPAGLALDDSGGLLYVADTGNSRIRVITTGTARSVATLAGSAPGFRDGPGADAWFNAPEALALAPDGALYVADTGNGVIRRVASGADALVSTPALKAVAFPPSDGSGPDDNKAGGGGGGAPSAWLLLALAVCAALRGRGHKRNS</sequence>
<dbReference type="InterPro" id="IPR002909">
    <property type="entry name" value="IPT_dom"/>
</dbReference>
<dbReference type="InterPro" id="IPR013783">
    <property type="entry name" value="Ig-like_fold"/>
</dbReference>
<dbReference type="Gene3D" id="2.60.40.10">
    <property type="entry name" value="Immunoglobulins"/>
    <property type="match status" value="4"/>
</dbReference>
<dbReference type="OrthoDB" id="200386at2"/>
<name>A0A178ILX4_9BACT</name>
<feature type="domain" description="SMP-30/Gluconolactonase/LRE-like region" evidence="3">
    <location>
        <begin position="1274"/>
        <end position="1470"/>
    </location>
</feature>
<keyword evidence="5" id="KW-1185">Reference proteome</keyword>
<evidence type="ECO:0000259" key="2">
    <source>
        <dbReference type="Pfam" id="PF01833"/>
    </source>
</evidence>
<organism evidence="4 5">
    <name type="scientific">Termitidicoccus mucosus</name>
    <dbReference type="NCBI Taxonomy" id="1184151"/>
    <lineage>
        <taxon>Bacteria</taxon>
        <taxon>Pseudomonadati</taxon>
        <taxon>Verrucomicrobiota</taxon>
        <taxon>Opitutia</taxon>
        <taxon>Opitutales</taxon>
        <taxon>Opitutaceae</taxon>
        <taxon>Termitidicoccus</taxon>
    </lineage>
</organism>
<dbReference type="Pfam" id="PF08450">
    <property type="entry name" value="SGL"/>
    <property type="match status" value="1"/>
</dbReference>
<dbReference type="InterPro" id="IPR014756">
    <property type="entry name" value="Ig_E-set"/>
</dbReference>
<proteinExistence type="predicted"/>
<keyword evidence="1" id="KW-0732">Signal</keyword>
<dbReference type="Proteomes" id="UP000078486">
    <property type="component" value="Unassembled WGS sequence"/>
</dbReference>
<dbReference type="SUPFAM" id="SSF81296">
    <property type="entry name" value="E set domains"/>
    <property type="match status" value="4"/>
</dbReference>
<dbReference type="InterPro" id="IPR013658">
    <property type="entry name" value="SGL"/>
</dbReference>
<dbReference type="PANTHER" id="PTHR46388">
    <property type="entry name" value="NHL REPEAT-CONTAINING PROTEIN 2"/>
    <property type="match status" value="1"/>
</dbReference>
<reference evidence="4 5" key="1">
    <citation type="submission" date="2016-01" db="EMBL/GenBank/DDBJ databases">
        <title>High potential of lignocellulose degradation of a new Verrucomicrobia species.</title>
        <authorList>
            <person name="Wang Y."/>
            <person name="Shi Y."/>
            <person name="Qiu Z."/>
            <person name="Liu S."/>
            <person name="Yang H."/>
        </authorList>
    </citation>
    <scope>NUCLEOTIDE SEQUENCE [LARGE SCALE GENOMIC DNA]</scope>
    <source>
        <strain evidence="4 5">TSB47</strain>
    </source>
</reference>
<dbReference type="RefSeq" id="WP_068769333.1">
    <property type="nucleotide sequence ID" value="NZ_CP109796.1"/>
</dbReference>
<dbReference type="InterPro" id="IPR011042">
    <property type="entry name" value="6-blade_b-propeller_TolB-like"/>
</dbReference>
<dbReference type="EMBL" id="LRRQ01000048">
    <property type="protein sequence ID" value="OAM90778.1"/>
    <property type="molecule type" value="Genomic_DNA"/>
</dbReference>
<dbReference type="PANTHER" id="PTHR46388:SF2">
    <property type="entry name" value="NHL REPEAT-CONTAINING PROTEIN 2"/>
    <property type="match status" value="1"/>
</dbReference>
<evidence type="ECO:0000259" key="3">
    <source>
        <dbReference type="Pfam" id="PF08450"/>
    </source>
</evidence>
<feature type="domain" description="IPT/TIG" evidence="2">
    <location>
        <begin position="454"/>
        <end position="529"/>
    </location>
</feature>
<feature type="domain" description="IPT/TIG" evidence="2">
    <location>
        <begin position="292"/>
        <end position="360"/>
    </location>
</feature>
<dbReference type="STRING" id="1184151.AW736_06215"/>
<evidence type="ECO:0000313" key="4">
    <source>
        <dbReference type="EMBL" id="OAM90778.1"/>
    </source>
</evidence>
<dbReference type="InterPro" id="IPR036179">
    <property type="entry name" value="Ig-like_dom_sf"/>
</dbReference>
<dbReference type="Gene3D" id="2.120.10.30">
    <property type="entry name" value="TolB, C-terminal domain"/>
    <property type="match status" value="3"/>
</dbReference>
<protein>
    <recommendedName>
        <fullName evidence="6">IPT/TIG domain-containing protein</fullName>
    </recommendedName>
</protein>
<dbReference type="Pfam" id="PF01833">
    <property type="entry name" value="TIG"/>
    <property type="match status" value="3"/>
</dbReference>
<comment type="caution">
    <text evidence="4">The sequence shown here is derived from an EMBL/GenBank/DDBJ whole genome shotgun (WGS) entry which is preliminary data.</text>
</comment>
<gene>
    <name evidence="4" type="ORF">AW736_06215</name>
</gene>
<feature type="chain" id="PRO_5008089102" description="IPT/TIG domain-containing protein" evidence="1">
    <location>
        <begin position="24"/>
        <end position="1585"/>
    </location>
</feature>
<feature type="domain" description="IPT/TIG" evidence="2">
    <location>
        <begin position="1056"/>
        <end position="1098"/>
    </location>
</feature>
<evidence type="ECO:0000313" key="5">
    <source>
        <dbReference type="Proteomes" id="UP000078486"/>
    </source>
</evidence>
<evidence type="ECO:0000256" key="1">
    <source>
        <dbReference type="SAM" id="SignalP"/>
    </source>
</evidence>
<dbReference type="SUPFAM" id="SSF63829">
    <property type="entry name" value="Calcium-dependent phosphotriesterase"/>
    <property type="match status" value="1"/>
</dbReference>